<organism evidence="3 4">
    <name type="scientific">Streptomyces ficellus</name>
    <dbReference type="NCBI Taxonomy" id="1977088"/>
    <lineage>
        <taxon>Bacteria</taxon>
        <taxon>Bacillati</taxon>
        <taxon>Actinomycetota</taxon>
        <taxon>Actinomycetes</taxon>
        <taxon>Kitasatosporales</taxon>
        <taxon>Streptomycetaceae</taxon>
        <taxon>Streptomyces</taxon>
    </lineage>
</organism>
<dbReference type="Gene3D" id="1.10.443.10">
    <property type="entry name" value="Intergrase catalytic core"/>
    <property type="match status" value="1"/>
</dbReference>
<dbReference type="InterPro" id="IPR011010">
    <property type="entry name" value="DNA_brk_join_enz"/>
</dbReference>
<proteinExistence type="predicted"/>
<dbReference type="SUPFAM" id="SSF56349">
    <property type="entry name" value="DNA breaking-rejoining enzymes"/>
    <property type="match status" value="1"/>
</dbReference>
<evidence type="ECO:0008006" key="5">
    <source>
        <dbReference type="Google" id="ProtNLM"/>
    </source>
</evidence>
<comment type="caution">
    <text evidence="3">The sequence shown here is derived from an EMBL/GenBank/DDBJ whole genome shotgun (WGS) entry which is preliminary data.</text>
</comment>
<name>A0ABT7Z668_9ACTN</name>
<keyword evidence="1" id="KW-0233">DNA recombination</keyword>
<accession>A0ABT7Z668</accession>
<dbReference type="Proteomes" id="UP001174050">
    <property type="component" value="Unassembled WGS sequence"/>
</dbReference>
<keyword evidence="4" id="KW-1185">Reference proteome</keyword>
<evidence type="ECO:0000313" key="4">
    <source>
        <dbReference type="Proteomes" id="UP001174050"/>
    </source>
</evidence>
<sequence length="536" mass="60784">MARFPKGYVKPTDSCDSCLAWGNFSGRLCPTCYMFGRGHDAAACIGCRRVQPLKWNYCRLCWCQARLSAKAVVGQPTDERDVRDRLAAVRHHQLFFAGMHYRRRPTPAARTRGGRRGAPRKPPPAPARRPDPGWRQLPLFAQIPRDYSWLALADADLASPWLAWAKYLAHRLAETRGWGRNIRFAVNRGLALVLTGYVEGDVIRHTEIVAPLRALDLPVGHTVTVLDEMGIFEDDSEPSFEHWLAERLEGLAPGIRSEAERWTHILRNGGPRSLPRREGTVWLYLNRVRPALLEWSNPYDHLREVTRDDVLAYIKTLHGHQRHDQHVALRSLFSWAKRNGLIFRNPTSRIKVGQYEYAVLQPLVPEQVDRSVAAATTPATRLILALAAVHAARVAQIANLMLDDADLGNRRLTIAGRVRPLDDLTMKVLLDWLEHRRNRWPNTANLHLLINNQTANTTGRASNHWISAPMRGQDATLERLRVDRQLEEAMVKGPDPLHLAEVFGLDEKTAIRYSSSARALMERPLETDPATSPRTH</sequence>
<reference evidence="3" key="1">
    <citation type="submission" date="2023-06" db="EMBL/GenBank/DDBJ databases">
        <title>WGS-Sequencing of Streptomyces ficellus isolate 21 collected from sand in Gara Djebilet Iron Mine in Algeria.</title>
        <authorList>
            <person name="Zegers G.P."/>
            <person name="Gomez A."/>
            <person name="Gueddou A."/>
            <person name="Zahara A.F."/>
            <person name="Worth M."/>
            <person name="Sevigny J.L."/>
            <person name="Tisa L."/>
        </authorList>
    </citation>
    <scope>NUCLEOTIDE SEQUENCE</scope>
    <source>
        <strain evidence="3">AS11</strain>
    </source>
</reference>
<evidence type="ECO:0000313" key="3">
    <source>
        <dbReference type="EMBL" id="MDN3294995.1"/>
    </source>
</evidence>
<dbReference type="RefSeq" id="WP_290112036.1">
    <property type="nucleotide sequence ID" value="NZ_JAUEPL010000016.1"/>
</dbReference>
<feature type="region of interest" description="Disordered" evidence="2">
    <location>
        <begin position="106"/>
        <end position="132"/>
    </location>
</feature>
<evidence type="ECO:0000256" key="1">
    <source>
        <dbReference type="ARBA" id="ARBA00023172"/>
    </source>
</evidence>
<protein>
    <recommendedName>
        <fullName evidence="5">Integrase</fullName>
    </recommendedName>
</protein>
<gene>
    <name evidence="3" type="ORF">QWM81_13215</name>
</gene>
<evidence type="ECO:0000256" key="2">
    <source>
        <dbReference type="SAM" id="MobiDB-lite"/>
    </source>
</evidence>
<dbReference type="InterPro" id="IPR013762">
    <property type="entry name" value="Integrase-like_cat_sf"/>
</dbReference>
<dbReference type="EMBL" id="JAUEPL010000016">
    <property type="protein sequence ID" value="MDN3294995.1"/>
    <property type="molecule type" value="Genomic_DNA"/>
</dbReference>